<dbReference type="eggNOG" id="COG0715">
    <property type="taxonomic scope" value="Bacteria"/>
</dbReference>
<organism evidence="3 5">
    <name type="scientific">Aquamicrobium defluvii</name>
    <dbReference type="NCBI Taxonomy" id="69279"/>
    <lineage>
        <taxon>Bacteria</taxon>
        <taxon>Pseudomonadati</taxon>
        <taxon>Pseudomonadota</taxon>
        <taxon>Alphaproteobacteria</taxon>
        <taxon>Hyphomicrobiales</taxon>
        <taxon>Phyllobacteriaceae</taxon>
        <taxon>Aquamicrobium</taxon>
    </lineage>
</organism>
<reference evidence="3 5" key="1">
    <citation type="submission" date="2014-02" db="EMBL/GenBank/DDBJ databases">
        <title>Aquamicrobium defluvii Genome sequencing.</title>
        <authorList>
            <person name="Wang X."/>
        </authorList>
    </citation>
    <scope>NUCLEOTIDE SEQUENCE [LARGE SCALE GENOMIC DNA]</scope>
    <source>
        <strain evidence="3 5">W13Z1</strain>
    </source>
</reference>
<dbReference type="Gene3D" id="3.40.190.10">
    <property type="entry name" value="Periplasmic binding protein-like II"/>
    <property type="match status" value="2"/>
</dbReference>
<evidence type="ECO:0000313" key="4">
    <source>
        <dbReference type="EMBL" id="TDR33411.1"/>
    </source>
</evidence>
<dbReference type="InterPro" id="IPR027939">
    <property type="entry name" value="NMT1/THI5"/>
</dbReference>
<evidence type="ECO:0000256" key="1">
    <source>
        <dbReference type="SAM" id="SignalP"/>
    </source>
</evidence>
<dbReference type="SUPFAM" id="SSF53850">
    <property type="entry name" value="Periplasmic binding protein-like II"/>
    <property type="match status" value="1"/>
</dbReference>
<dbReference type="PANTHER" id="PTHR31528:SF3">
    <property type="entry name" value="THIAMINE BIOSYNTHESIS PROTEIN HI_0357-RELATED"/>
    <property type="match status" value="1"/>
</dbReference>
<dbReference type="OrthoDB" id="5372616at2"/>
<dbReference type="InterPro" id="IPR015168">
    <property type="entry name" value="SsuA/THI5"/>
</dbReference>
<name>A0A011VC05_9HYPH</name>
<dbReference type="GO" id="GO:0009228">
    <property type="term" value="P:thiamine biosynthetic process"/>
    <property type="evidence" value="ECO:0007669"/>
    <property type="project" value="InterPro"/>
</dbReference>
<comment type="caution">
    <text evidence="3">The sequence shown here is derived from an EMBL/GenBank/DDBJ whole genome shotgun (WGS) entry which is preliminary data.</text>
</comment>
<dbReference type="EMBL" id="JENY01000017">
    <property type="protein sequence ID" value="EXL05965.1"/>
    <property type="molecule type" value="Genomic_DNA"/>
</dbReference>
<evidence type="ECO:0000313" key="5">
    <source>
        <dbReference type="Proteomes" id="UP000019849"/>
    </source>
</evidence>
<keyword evidence="6" id="KW-1185">Reference proteome</keyword>
<evidence type="ECO:0000313" key="3">
    <source>
        <dbReference type="EMBL" id="EXL05965.1"/>
    </source>
</evidence>
<dbReference type="PATRIC" id="fig|69279.3.peg.2687"/>
<dbReference type="PANTHER" id="PTHR31528">
    <property type="entry name" value="4-AMINO-5-HYDROXYMETHYL-2-METHYLPYRIMIDINE PHOSPHATE SYNTHASE THI11-RELATED"/>
    <property type="match status" value="1"/>
</dbReference>
<dbReference type="AlphaFoldDB" id="A0A011VC05"/>
<accession>A0A011VC05</accession>
<dbReference type="Proteomes" id="UP000019849">
    <property type="component" value="Unassembled WGS sequence"/>
</dbReference>
<feature type="domain" description="SsuA/THI5-like" evidence="2">
    <location>
        <begin position="37"/>
        <end position="236"/>
    </location>
</feature>
<feature type="chain" id="PRO_5044537398" evidence="1">
    <location>
        <begin position="23"/>
        <end position="336"/>
    </location>
</feature>
<dbReference type="STRING" id="69279.BG36_06510"/>
<keyword evidence="1" id="KW-0732">Signal</keyword>
<evidence type="ECO:0000259" key="2">
    <source>
        <dbReference type="Pfam" id="PF09084"/>
    </source>
</evidence>
<proteinExistence type="predicted"/>
<dbReference type="Proteomes" id="UP000294958">
    <property type="component" value="Unassembled WGS sequence"/>
</dbReference>
<dbReference type="RefSeq" id="WP_051520604.1">
    <property type="nucleotide sequence ID" value="NZ_KK073890.1"/>
</dbReference>
<dbReference type="EMBL" id="SNZF01000022">
    <property type="protein sequence ID" value="TDR33411.1"/>
    <property type="molecule type" value="Genomic_DNA"/>
</dbReference>
<dbReference type="HOGENOM" id="CLU_028871_1_4_5"/>
<gene>
    <name evidence="3" type="ORF">BG36_06510</name>
    <name evidence="4" type="ORF">DES43_1224</name>
</gene>
<sequence length="336" mass="36609">MNKLLGLFAVIGAMLAAGAASAADKVVFGTNWLAQGGHGGFYQAVADGTYEKYGLDVEIRMGGPQVNTRPMLAAGRLDFLMGGNLLLAFDNVRNNIPTTVIAAIFQKDPQAMMAHKGRYKDFAALTGAPEILISKDGQFSLWKWMVESHGFRDEQLRPYGYNMAQFLTNPAAVQQAYGTAEPLYAAAEGVETDVFLLADHGWSTYGSIIETRNDLLESNPDLVQRFIDASIEGWNNFLYGDRTAAYQAIIAANPEMTVEKLDAEMQQFEKLAIIDTGDTTEKGIGAMDEARVKAFHDLAVEAKIIDAGSVDLSKVADYRFVNQGKGLDIKSRLTGQ</sequence>
<dbReference type="Pfam" id="PF09084">
    <property type="entry name" value="NMT1"/>
    <property type="match status" value="1"/>
</dbReference>
<feature type="signal peptide" evidence="1">
    <location>
        <begin position="1"/>
        <end position="22"/>
    </location>
</feature>
<evidence type="ECO:0000313" key="6">
    <source>
        <dbReference type="Proteomes" id="UP000294958"/>
    </source>
</evidence>
<protein>
    <submittedName>
        <fullName evidence="4">NitT/TauT family transport system substrate-binding protein</fullName>
    </submittedName>
    <submittedName>
        <fullName evidence="3">Nitrate ABC transporter substrate-binding protein</fullName>
    </submittedName>
</protein>
<reference evidence="4 6" key="2">
    <citation type="submission" date="2019-03" db="EMBL/GenBank/DDBJ databases">
        <title>Genomic Encyclopedia of Type Strains, Phase IV (KMG-IV): sequencing the most valuable type-strain genomes for metagenomic binning, comparative biology and taxonomic classification.</title>
        <authorList>
            <person name="Goeker M."/>
        </authorList>
    </citation>
    <scope>NUCLEOTIDE SEQUENCE [LARGE SCALE GENOMIC DNA]</scope>
    <source>
        <strain evidence="4 6">DSM 11603</strain>
    </source>
</reference>